<dbReference type="GO" id="GO:0008168">
    <property type="term" value="F:methyltransferase activity"/>
    <property type="evidence" value="ECO:0007669"/>
    <property type="project" value="UniProtKB-KW"/>
</dbReference>
<accession>A0A0D3IZE1</accession>
<dbReference type="RefSeq" id="XP_005769055.1">
    <property type="nucleotide sequence ID" value="XM_005768998.1"/>
</dbReference>
<dbReference type="PANTHER" id="PTHR43861">
    <property type="entry name" value="TRANS-ACONITATE 2-METHYLTRANSFERASE-RELATED"/>
    <property type="match status" value="1"/>
</dbReference>
<dbReference type="GO" id="GO:0032259">
    <property type="term" value="P:methylation"/>
    <property type="evidence" value="ECO:0007669"/>
    <property type="project" value="UniProtKB-KW"/>
</dbReference>
<dbReference type="Proteomes" id="UP000013827">
    <property type="component" value="Unassembled WGS sequence"/>
</dbReference>
<dbReference type="InterPro" id="IPR029063">
    <property type="entry name" value="SAM-dependent_MTases_sf"/>
</dbReference>
<keyword evidence="1" id="KW-0489">Methyltransferase</keyword>
<keyword evidence="3" id="KW-0732">Signal</keyword>
<evidence type="ECO:0000313" key="6">
    <source>
        <dbReference type="EnsemblProtists" id="EOD16626"/>
    </source>
</evidence>
<evidence type="ECO:0008006" key="8">
    <source>
        <dbReference type="Google" id="ProtNLM"/>
    </source>
</evidence>
<dbReference type="EnsemblProtists" id="EOD16626">
    <property type="protein sequence ID" value="EOD16626"/>
    <property type="gene ID" value="EMIHUDRAFT_244858"/>
</dbReference>
<evidence type="ECO:0000259" key="5">
    <source>
        <dbReference type="Pfam" id="PF13847"/>
    </source>
</evidence>
<sequence>MVSLSVLISARVGIGAASAGATPDHYTSAGARRSLEHYTGAKVQAEKPEALWGLDNIHMGYYPHLSGDGFVRLSFAQAADALTQRMVEAAGINHESTVLDLGSGRGLACLQIAQFTGAACVGLDLTPGNVARSRELASQHPELNLMFVEGSFTSLPEVIASARFTHIFSAAAFVHAHPELPTIFANIQRLLASGGQLVVSDFVAGFGRVEASAETRLHWYDRTSVPCCLHSHAQWTELAEASGLRLLRYEALDEHQQHGYLELAAAARAHGMFALADSYRWSAQSVRAGHVGMNLALFSARGGRLAGSQEVNNAAAASGGAAESTTVVGLAPELDTKGVGAIGSAAAAQHYYTVAGGSRGHYNRILGPDNIHTGYYPHLSSPSLVRLNLPQAADALTERMTRLGRVNSSSRVLDLGSGKGRSCRLLASLTGAACVGVDLTPANVERSKEAAPPGLRLRYFHGSMTALPVEALTEPEGAGEPALFTHVFAQLSLCYVPKEVAAVLAQARKVLAPGGLLVFADHTAGDGQFEGTAATPPQSAGWYRRLHMGSPPRSHGAWRRLLHEEGFTIRFYENIDDHMATSYRDAAATASSLDLVSQDGVPVAEQYREQVWTLEEGHNGMFIAVVSP</sequence>
<dbReference type="STRING" id="2903.R1E0R6"/>
<protein>
    <recommendedName>
        <fullName evidence="8">Methyltransferase domain-containing protein</fullName>
    </recommendedName>
</protein>
<dbReference type="PANTHER" id="PTHR43861:SF1">
    <property type="entry name" value="TRANS-ACONITATE 2-METHYLTRANSFERASE"/>
    <property type="match status" value="1"/>
</dbReference>
<dbReference type="KEGG" id="ehx:EMIHUDRAFT_244858"/>
<dbReference type="Gene3D" id="3.40.50.150">
    <property type="entry name" value="Vaccinia Virus protein VP39"/>
    <property type="match status" value="2"/>
</dbReference>
<evidence type="ECO:0000313" key="7">
    <source>
        <dbReference type="Proteomes" id="UP000013827"/>
    </source>
</evidence>
<dbReference type="HOGENOM" id="CLU_435770_0_0_1"/>
<dbReference type="Pfam" id="PF13649">
    <property type="entry name" value="Methyltransf_25"/>
    <property type="match status" value="1"/>
</dbReference>
<keyword evidence="2" id="KW-0808">Transferase</keyword>
<evidence type="ECO:0000259" key="4">
    <source>
        <dbReference type="Pfam" id="PF13649"/>
    </source>
</evidence>
<reference evidence="6" key="2">
    <citation type="submission" date="2024-10" db="UniProtKB">
        <authorList>
            <consortium name="EnsemblProtists"/>
        </authorList>
    </citation>
    <scope>IDENTIFICATION</scope>
</reference>
<dbReference type="PaxDb" id="2903-EOD16626"/>
<dbReference type="Pfam" id="PF13847">
    <property type="entry name" value="Methyltransf_31"/>
    <property type="match status" value="1"/>
</dbReference>
<dbReference type="AlphaFoldDB" id="A0A0D3IZE1"/>
<feature type="domain" description="Methyltransferase" evidence="5">
    <location>
        <begin position="94"/>
        <end position="211"/>
    </location>
</feature>
<reference evidence="7" key="1">
    <citation type="journal article" date="2013" name="Nature">
        <title>Pan genome of the phytoplankton Emiliania underpins its global distribution.</title>
        <authorList>
            <person name="Read B.A."/>
            <person name="Kegel J."/>
            <person name="Klute M.J."/>
            <person name="Kuo A."/>
            <person name="Lefebvre S.C."/>
            <person name="Maumus F."/>
            <person name="Mayer C."/>
            <person name="Miller J."/>
            <person name="Monier A."/>
            <person name="Salamov A."/>
            <person name="Young J."/>
            <person name="Aguilar M."/>
            <person name="Claverie J.M."/>
            <person name="Frickenhaus S."/>
            <person name="Gonzalez K."/>
            <person name="Herman E.K."/>
            <person name="Lin Y.C."/>
            <person name="Napier J."/>
            <person name="Ogata H."/>
            <person name="Sarno A.F."/>
            <person name="Shmutz J."/>
            <person name="Schroeder D."/>
            <person name="de Vargas C."/>
            <person name="Verret F."/>
            <person name="von Dassow P."/>
            <person name="Valentin K."/>
            <person name="Van de Peer Y."/>
            <person name="Wheeler G."/>
            <person name="Dacks J.B."/>
            <person name="Delwiche C.F."/>
            <person name="Dyhrman S.T."/>
            <person name="Glockner G."/>
            <person name="John U."/>
            <person name="Richards T."/>
            <person name="Worden A.Z."/>
            <person name="Zhang X."/>
            <person name="Grigoriev I.V."/>
            <person name="Allen A.E."/>
            <person name="Bidle K."/>
            <person name="Borodovsky M."/>
            <person name="Bowler C."/>
            <person name="Brownlee C."/>
            <person name="Cock J.M."/>
            <person name="Elias M."/>
            <person name="Gladyshev V.N."/>
            <person name="Groth M."/>
            <person name="Guda C."/>
            <person name="Hadaegh A."/>
            <person name="Iglesias-Rodriguez M.D."/>
            <person name="Jenkins J."/>
            <person name="Jones B.M."/>
            <person name="Lawson T."/>
            <person name="Leese F."/>
            <person name="Lindquist E."/>
            <person name="Lobanov A."/>
            <person name="Lomsadze A."/>
            <person name="Malik S.B."/>
            <person name="Marsh M.E."/>
            <person name="Mackinder L."/>
            <person name="Mock T."/>
            <person name="Mueller-Roeber B."/>
            <person name="Pagarete A."/>
            <person name="Parker M."/>
            <person name="Probert I."/>
            <person name="Quesneville H."/>
            <person name="Raines C."/>
            <person name="Rensing S.A."/>
            <person name="Riano-Pachon D.M."/>
            <person name="Richier S."/>
            <person name="Rokitta S."/>
            <person name="Shiraiwa Y."/>
            <person name="Soanes D.M."/>
            <person name="van der Giezen M."/>
            <person name="Wahlund T.M."/>
            <person name="Williams B."/>
            <person name="Wilson W."/>
            <person name="Wolfe G."/>
            <person name="Wurch L.L."/>
        </authorList>
    </citation>
    <scope>NUCLEOTIDE SEQUENCE</scope>
</reference>
<dbReference type="CDD" id="cd02440">
    <property type="entry name" value="AdoMet_MTases"/>
    <property type="match status" value="2"/>
</dbReference>
<feature type="domain" description="Methyltransferase" evidence="4">
    <location>
        <begin position="412"/>
        <end position="515"/>
    </location>
</feature>
<dbReference type="GeneID" id="17262775"/>
<evidence type="ECO:0000256" key="3">
    <source>
        <dbReference type="SAM" id="SignalP"/>
    </source>
</evidence>
<proteinExistence type="predicted"/>
<keyword evidence="7" id="KW-1185">Reference proteome</keyword>
<feature type="chain" id="PRO_5044192954" description="Methyltransferase domain-containing protein" evidence="3">
    <location>
        <begin position="20"/>
        <end position="628"/>
    </location>
</feature>
<feature type="signal peptide" evidence="3">
    <location>
        <begin position="1"/>
        <end position="19"/>
    </location>
</feature>
<dbReference type="SUPFAM" id="SSF53335">
    <property type="entry name" value="S-adenosyl-L-methionine-dependent methyltransferases"/>
    <property type="match status" value="2"/>
</dbReference>
<organism evidence="6 7">
    <name type="scientific">Emiliania huxleyi (strain CCMP1516)</name>
    <dbReference type="NCBI Taxonomy" id="280463"/>
    <lineage>
        <taxon>Eukaryota</taxon>
        <taxon>Haptista</taxon>
        <taxon>Haptophyta</taxon>
        <taxon>Prymnesiophyceae</taxon>
        <taxon>Isochrysidales</taxon>
        <taxon>Noelaerhabdaceae</taxon>
        <taxon>Emiliania</taxon>
    </lineage>
</organism>
<name>A0A0D3IZE1_EMIH1</name>
<dbReference type="InterPro" id="IPR025714">
    <property type="entry name" value="Methyltranfer_dom"/>
</dbReference>
<evidence type="ECO:0000256" key="1">
    <source>
        <dbReference type="ARBA" id="ARBA00022603"/>
    </source>
</evidence>
<dbReference type="InterPro" id="IPR041698">
    <property type="entry name" value="Methyltransf_25"/>
</dbReference>
<evidence type="ECO:0000256" key="2">
    <source>
        <dbReference type="ARBA" id="ARBA00022679"/>
    </source>
</evidence>